<organism evidence="2 3">
    <name type="scientific">Streptomyces chryseus</name>
    <dbReference type="NCBI Taxonomy" id="68186"/>
    <lineage>
        <taxon>Bacteria</taxon>
        <taxon>Bacillati</taxon>
        <taxon>Actinomycetota</taxon>
        <taxon>Actinomycetes</taxon>
        <taxon>Kitasatosporales</taxon>
        <taxon>Streptomycetaceae</taxon>
        <taxon>Streptomyces</taxon>
    </lineage>
</organism>
<keyword evidence="1" id="KW-1133">Transmembrane helix</keyword>
<sequence length="46" mass="4847">MAGVMTGETHMLGTLDLGTMIAMAVPFIVALGIGIAAVCWVRTRNR</sequence>
<name>A0ABQ3DF38_9ACTN</name>
<keyword evidence="1" id="KW-0812">Transmembrane</keyword>
<accession>A0ABQ3DF38</accession>
<evidence type="ECO:0000313" key="3">
    <source>
        <dbReference type="Proteomes" id="UP000599437"/>
    </source>
</evidence>
<keyword evidence="1" id="KW-0472">Membrane</keyword>
<reference evidence="3" key="1">
    <citation type="journal article" date="2019" name="Int. J. Syst. Evol. Microbiol.">
        <title>The Global Catalogue of Microorganisms (GCM) 10K type strain sequencing project: providing services to taxonomists for standard genome sequencing and annotation.</title>
        <authorList>
            <consortium name="The Broad Institute Genomics Platform"/>
            <consortium name="The Broad Institute Genome Sequencing Center for Infectious Disease"/>
            <person name="Wu L."/>
            <person name="Ma J."/>
        </authorList>
    </citation>
    <scope>NUCLEOTIDE SEQUENCE [LARGE SCALE GENOMIC DNA]</scope>
    <source>
        <strain evidence="3">JCM 4737</strain>
    </source>
</reference>
<evidence type="ECO:0000313" key="2">
    <source>
        <dbReference type="EMBL" id="GHA86567.1"/>
    </source>
</evidence>
<dbReference type="Proteomes" id="UP000599437">
    <property type="component" value="Unassembled WGS sequence"/>
</dbReference>
<feature type="transmembrane region" description="Helical" evidence="1">
    <location>
        <begin position="20"/>
        <end position="41"/>
    </location>
</feature>
<comment type="caution">
    <text evidence="2">The sequence shown here is derived from an EMBL/GenBank/DDBJ whole genome shotgun (WGS) entry which is preliminary data.</text>
</comment>
<evidence type="ECO:0000256" key="1">
    <source>
        <dbReference type="SAM" id="Phobius"/>
    </source>
</evidence>
<proteinExistence type="predicted"/>
<gene>
    <name evidence="2" type="ORF">GCM10010346_06470</name>
</gene>
<keyword evidence="3" id="KW-1185">Reference proteome</keyword>
<protein>
    <submittedName>
        <fullName evidence="2">Uncharacterized protein</fullName>
    </submittedName>
</protein>
<dbReference type="EMBL" id="BMVO01000001">
    <property type="protein sequence ID" value="GHA86567.1"/>
    <property type="molecule type" value="Genomic_DNA"/>
</dbReference>